<sequence>MQNLMFLIVPSRRSYIKIARSAMRDFLLLNDFPNSVVVDMEIVLGEILANVIKHTYKKDETKKIVVSYVVKDKTFYILVRDFGEPVDPSRLKPIPPDLKNPREGGYGLYIIHQVADEFRIRPLKRGNLTVVRKDLR</sequence>
<keyword evidence="1" id="KW-0418">Kinase</keyword>
<dbReference type="Pfam" id="PF13581">
    <property type="entry name" value="HATPase_c_2"/>
    <property type="match status" value="1"/>
</dbReference>
<protein>
    <submittedName>
        <fullName evidence="3">Sigma-B regulator</fullName>
    </submittedName>
</protein>
<evidence type="ECO:0000313" key="3">
    <source>
        <dbReference type="EMBL" id="ACM24027.1"/>
    </source>
</evidence>
<dbReference type="AlphaFoldDB" id="B9KAP4"/>
<dbReference type="Gene3D" id="3.30.565.10">
    <property type="entry name" value="Histidine kinase-like ATPase, C-terminal domain"/>
    <property type="match status" value="1"/>
</dbReference>
<dbReference type="InterPro" id="IPR036890">
    <property type="entry name" value="HATPase_C_sf"/>
</dbReference>
<reference evidence="3 4" key="1">
    <citation type="journal article" date="2009" name="Biosci. Biotechnol. Biochem.">
        <title>WeGAS: a web-based microbial genome annotation system.</title>
        <authorList>
            <person name="Lee D."/>
            <person name="Seo H."/>
            <person name="Park C."/>
            <person name="Park K."/>
        </authorList>
    </citation>
    <scope>NUCLEOTIDE SEQUENCE [LARGE SCALE GENOMIC DNA]</scope>
    <source>
        <strain evidence="4">ATCC 49049 / DSM 4359 / NBRC 107923 / NS-E</strain>
    </source>
</reference>
<organism evidence="3 4">
    <name type="scientific">Thermotoga neapolitana (strain ATCC 49049 / DSM 4359 / NBRC 107923 / NS-E)</name>
    <dbReference type="NCBI Taxonomy" id="309803"/>
    <lineage>
        <taxon>Bacteria</taxon>
        <taxon>Thermotogati</taxon>
        <taxon>Thermotogota</taxon>
        <taxon>Thermotogae</taxon>
        <taxon>Thermotogales</taxon>
        <taxon>Thermotogaceae</taxon>
        <taxon>Thermotoga</taxon>
    </lineage>
</organism>
<dbReference type="CDD" id="cd16936">
    <property type="entry name" value="HATPase_RsbW-like"/>
    <property type="match status" value="1"/>
</dbReference>
<dbReference type="RefSeq" id="WP_015920263.1">
    <property type="nucleotide sequence ID" value="NC_011978.1"/>
</dbReference>
<dbReference type="STRING" id="309803.CTN_1851"/>
<dbReference type="HOGENOM" id="CLU_090336_24_1_0"/>
<dbReference type="InterPro" id="IPR003594">
    <property type="entry name" value="HATPase_dom"/>
</dbReference>
<evidence type="ECO:0000313" key="4">
    <source>
        <dbReference type="Proteomes" id="UP000000445"/>
    </source>
</evidence>
<dbReference type="eggNOG" id="COG2172">
    <property type="taxonomic scope" value="Bacteria"/>
</dbReference>
<dbReference type="InterPro" id="IPR050267">
    <property type="entry name" value="Anti-sigma-factor_SerPK"/>
</dbReference>
<dbReference type="GO" id="GO:0004674">
    <property type="term" value="F:protein serine/threonine kinase activity"/>
    <property type="evidence" value="ECO:0007669"/>
    <property type="project" value="UniProtKB-KW"/>
</dbReference>
<dbReference type="SUPFAM" id="SSF55874">
    <property type="entry name" value="ATPase domain of HSP90 chaperone/DNA topoisomerase II/histidine kinase"/>
    <property type="match status" value="1"/>
</dbReference>
<dbReference type="PANTHER" id="PTHR35526">
    <property type="entry name" value="ANTI-SIGMA-F FACTOR RSBW-RELATED"/>
    <property type="match status" value="1"/>
</dbReference>
<evidence type="ECO:0000256" key="1">
    <source>
        <dbReference type="ARBA" id="ARBA00022527"/>
    </source>
</evidence>
<keyword evidence="1" id="KW-0808">Transferase</keyword>
<accession>B9KAP4</accession>
<dbReference type="Proteomes" id="UP000000445">
    <property type="component" value="Chromosome"/>
</dbReference>
<keyword evidence="4" id="KW-1185">Reference proteome</keyword>
<feature type="domain" description="Histidine kinase/HSP90-like ATPase" evidence="2">
    <location>
        <begin position="10"/>
        <end position="132"/>
    </location>
</feature>
<dbReference type="KEGG" id="tna:CTN_1851"/>
<keyword evidence="1" id="KW-0723">Serine/threonine-protein kinase</keyword>
<name>B9KAP4_THENN</name>
<dbReference type="EMBL" id="CP000916">
    <property type="protein sequence ID" value="ACM24027.1"/>
    <property type="molecule type" value="Genomic_DNA"/>
</dbReference>
<dbReference type="PANTHER" id="PTHR35526:SF3">
    <property type="entry name" value="ANTI-SIGMA-F FACTOR RSBW"/>
    <property type="match status" value="1"/>
</dbReference>
<gene>
    <name evidence="3" type="ordered locus">CTN_1851</name>
</gene>
<proteinExistence type="predicted"/>
<evidence type="ECO:0000259" key="2">
    <source>
        <dbReference type="Pfam" id="PF13581"/>
    </source>
</evidence>